<evidence type="ECO:0000256" key="1">
    <source>
        <dbReference type="SAM" id="Phobius"/>
    </source>
</evidence>
<feature type="transmembrane region" description="Helical" evidence="1">
    <location>
        <begin position="34"/>
        <end position="51"/>
    </location>
</feature>
<accession>A0A917FZ60</accession>
<reference evidence="2" key="1">
    <citation type="journal article" date="2014" name="Int. J. Syst. Evol. Microbiol.">
        <title>Complete genome sequence of Corynebacterium casei LMG S-19264T (=DSM 44701T), isolated from a smear-ripened cheese.</title>
        <authorList>
            <consortium name="US DOE Joint Genome Institute (JGI-PGF)"/>
            <person name="Walter F."/>
            <person name="Albersmeier A."/>
            <person name="Kalinowski J."/>
            <person name="Ruckert C."/>
        </authorList>
    </citation>
    <scope>NUCLEOTIDE SEQUENCE</scope>
    <source>
        <strain evidence="2">CGMCC 1.16134</strain>
    </source>
</reference>
<keyword evidence="1" id="KW-0812">Transmembrane</keyword>
<keyword evidence="1" id="KW-1133">Transmembrane helix</keyword>
<keyword evidence="3" id="KW-1185">Reference proteome</keyword>
<feature type="transmembrane region" description="Helical" evidence="1">
    <location>
        <begin position="58"/>
        <end position="78"/>
    </location>
</feature>
<feature type="transmembrane region" description="Helical" evidence="1">
    <location>
        <begin position="12"/>
        <end position="28"/>
    </location>
</feature>
<dbReference type="AlphaFoldDB" id="A0A917FZ60"/>
<gene>
    <name evidence="2" type="ORF">GCM10010912_69170</name>
</gene>
<evidence type="ECO:0000313" key="2">
    <source>
        <dbReference type="EMBL" id="GGG14904.1"/>
    </source>
</evidence>
<dbReference type="Proteomes" id="UP000637643">
    <property type="component" value="Unassembled WGS sequence"/>
</dbReference>
<dbReference type="EMBL" id="BMKR01000078">
    <property type="protein sequence ID" value="GGG14904.1"/>
    <property type="molecule type" value="Genomic_DNA"/>
</dbReference>
<comment type="caution">
    <text evidence="2">The sequence shown here is derived from an EMBL/GenBank/DDBJ whole genome shotgun (WGS) entry which is preliminary data.</text>
</comment>
<sequence length="85" mass="9512">MEGQRGENTGIIRISYILGIIALLSIFLSTVLSITFSILSLIASFMAIVFYKNRRSVFALVFNVVVFSVLILGLYFIISNFTILE</sequence>
<organism evidence="2 3">
    <name type="scientific">Paenibacillus albidus</name>
    <dbReference type="NCBI Taxonomy" id="2041023"/>
    <lineage>
        <taxon>Bacteria</taxon>
        <taxon>Bacillati</taxon>
        <taxon>Bacillota</taxon>
        <taxon>Bacilli</taxon>
        <taxon>Bacillales</taxon>
        <taxon>Paenibacillaceae</taxon>
        <taxon>Paenibacillus</taxon>
    </lineage>
</organism>
<reference evidence="2" key="2">
    <citation type="submission" date="2020-09" db="EMBL/GenBank/DDBJ databases">
        <authorList>
            <person name="Sun Q."/>
            <person name="Zhou Y."/>
        </authorList>
    </citation>
    <scope>NUCLEOTIDE SEQUENCE</scope>
    <source>
        <strain evidence="2">CGMCC 1.16134</strain>
    </source>
</reference>
<keyword evidence="1" id="KW-0472">Membrane</keyword>
<name>A0A917FZ60_9BACL</name>
<proteinExistence type="predicted"/>
<protein>
    <submittedName>
        <fullName evidence="2">Uncharacterized protein</fullName>
    </submittedName>
</protein>
<evidence type="ECO:0000313" key="3">
    <source>
        <dbReference type="Proteomes" id="UP000637643"/>
    </source>
</evidence>